<evidence type="ECO:0000313" key="1">
    <source>
        <dbReference type="EMBL" id="KAF5798205.1"/>
    </source>
</evidence>
<reference evidence="1" key="1">
    <citation type="journal article" date="2017" name="Nature">
        <title>The sunflower genome provides insights into oil metabolism, flowering and Asterid evolution.</title>
        <authorList>
            <person name="Badouin H."/>
            <person name="Gouzy J."/>
            <person name="Grassa C.J."/>
            <person name="Murat F."/>
            <person name="Staton S.E."/>
            <person name="Cottret L."/>
            <person name="Lelandais-Briere C."/>
            <person name="Owens G.L."/>
            <person name="Carrere S."/>
            <person name="Mayjonade B."/>
            <person name="Legrand L."/>
            <person name="Gill N."/>
            <person name="Kane N.C."/>
            <person name="Bowers J.E."/>
            <person name="Hubner S."/>
            <person name="Bellec A."/>
            <person name="Berard A."/>
            <person name="Berges H."/>
            <person name="Blanchet N."/>
            <person name="Boniface M.C."/>
            <person name="Brunel D."/>
            <person name="Catrice O."/>
            <person name="Chaidir N."/>
            <person name="Claudel C."/>
            <person name="Donnadieu C."/>
            <person name="Faraut T."/>
            <person name="Fievet G."/>
            <person name="Helmstetter N."/>
            <person name="King M."/>
            <person name="Knapp S.J."/>
            <person name="Lai Z."/>
            <person name="Le Paslier M.C."/>
            <person name="Lippi Y."/>
            <person name="Lorenzon L."/>
            <person name="Mandel J.R."/>
            <person name="Marage G."/>
            <person name="Marchand G."/>
            <person name="Marquand E."/>
            <person name="Bret-Mestries E."/>
            <person name="Morien E."/>
            <person name="Nambeesan S."/>
            <person name="Nguyen T."/>
            <person name="Pegot-Espagnet P."/>
            <person name="Pouilly N."/>
            <person name="Raftis F."/>
            <person name="Sallet E."/>
            <person name="Schiex T."/>
            <person name="Thomas J."/>
            <person name="Vandecasteele C."/>
            <person name="Vares D."/>
            <person name="Vear F."/>
            <person name="Vautrin S."/>
            <person name="Crespi M."/>
            <person name="Mangin B."/>
            <person name="Burke J.M."/>
            <person name="Salse J."/>
            <person name="Munos S."/>
            <person name="Vincourt P."/>
            <person name="Rieseberg L.H."/>
            <person name="Langlade N.B."/>
        </authorList>
    </citation>
    <scope>NUCLEOTIDE SEQUENCE</scope>
    <source>
        <tissue evidence="1">Leaves</tissue>
    </source>
</reference>
<dbReference type="Gramene" id="mRNA:HanXRQr2_Chr07g0290101">
    <property type="protein sequence ID" value="mRNA:HanXRQr2_Chr07g0290101"/>
    <property type="gene ID" value="HanXRQr2_Chr07g0290101"/>
</dbReference>
<dbReference type="AlphaFoldDB" id="A0A9K3IKQ6"/>
<protein>
    <submittedName>
        <fullName evidence="1">Uncharacterized protein</fullName>
    </submittedName>
</protein>
<name>A0A9K3IKQ6_HELAN</name>
<gene>
    <name evidence="1" type="ORF">HanXRQr2_Chr07g0290101</name>
</gene>
<dbReference type="Proteomes" id="UP000215914">
    <property type="component" value="Unassembled WGS sequence"/>
</dbReference>
<accession>A0A9K3IKQ6</accession>
<keyword evidence="2" id="KW-1185">Reference proteome</keyword>
<evidence type="ECO:0000313" key="2">
    <source>
        <dbReference type="Proteomes" id="UP000215914"/>
    </source>
</evidence>
<dbReference type="EMBL" id="MNCJ02000322">
    <property type="protein sequence ID" value="KAF5798205.1"/>
    <property type="molecule type" value="Genomic_DNA"/>
</dbReference>
<proteinExistence type="predicted"/>
<reference evidence="1" key="2">
    <citation type="submission" date="2020-06" db="EMBL/GenBank/DDBJ databases">
        <title>Helianthus annuus Genome sequencing and assembly Release 2.</title>
        <authorList>
            <person name="Gouzy J."/>
            <person name="Langlade N."/>
            <person name="Munos S."/>
        </authorList>
    </citation>
    <scope>NUCLEOTIDE SEQUENCE</scope>
    <source>
        <tissue evidence="1">Leaves</tissue>
    </source>
</reference>
<sequence length="96" mass="11048">MWESFVKSCTTSWPCQGVSAIFNWFGAGLSTITLTQAFNISINTVWFTARRVRCCIARLYTRKAGDFVTCFKSFDPYLNFILINLIIRHFCLCQVS</sequence>
<comment type="caution">
    <text evidence="1">The sequence shown here is derived from an EMBL/GenBank/DDBJ whole genome shotgun (WGS) entry which is preliminary data.</text>
</comment>
<organism evidence="1 2">
    <name type="scientific">Helianthus annuus</name>
    <name type="common">Common sunflower</name>
    <dbReference type="NCBI Taxonomy" id="4232"/>
    <lineage>
        <taxon>Eukaryota</taxon>
        <taxon>Viridiplantae</taxon>
        <taxon>Streptophyta</taxon>
        <taxon>Embryophyta</taxon>
        <taxon>Tracheophyta</taxon>
        <taxon>Spermatophyta</taxon>
        <taxon>Magnoliopsida</taxon>
        <taxon>eudicotyledons</taxon>
        <taxon>Gunneridae</taxon>
        <taxon>Pentapetalae</taxon>
        <taxon>asterids</taxon>
        <taxon>campanulids</taxon>
        <taxon>Asterales</taxon>
        <taxon>Asteraceae</taxon>
        <taxon>Asteroideae</taxon>
        <taxon>Heliantheae alliance</taxon>
        <taxon>Heliantheae</taxon>
        <taxon>Helianthus</taxon>
    </lineage>
</organism>